<dbReference type="NCBIfam" id="NF033580">
    <property type="entry name" value="transpos_IS5_3"/>
    <property type="match status" value="1"/>
</dbReference>
<keyword evidence="4" id="KW-1185">Reference proteome</keyword>
<comment type="caution">
    <text evidence="3">The sequence shown here is derived from an EMBL/GenBank/DDBJ whole genome shotgun (WGS) entry which is preliminary data.</text>
</comment>
<gene>
    <name evidence="3" type="ORF">LWC05_08340</name>
</gene>
<name>A0ABS8VTA7_9PROT</name>
<organism evidence="3 4">
    <name type="scientific">Acetobacter sicerae</name>
    <dbReference type="NCBI Taxonomy" id="85325"/>
    <lineage>
        <taxon>Bacteria</taxon>
        <taxon>Pseudomonadati</taxon>
        <taxon>Pseudomonadota</taxon>
        <taxon>Alphaproteobacteria</taxon>
        <taxon>Acetobacterales</taxon>
        <taxon>Acetobacteraceae</taxon>
        <taxon>Acetobacter</taxon>
    </lineage>
</organism>
<dbReference type="InterPro" id="IPR025161">
    <property type="entry name" value="IS402-like_dom"/>
</dbReference>
<accession>A0ABS8VTA7</accession>
<dbReference type="PANTHER" id="PTHR30007:SF1">
    <property type="entry name" value="BLR1914 PROTEIN"/>
    <property type="match status" value="1"/>
</dbReference>
<feature type="domain" description="Insertion element IS402-like" evidence="2">
    <location>
        <begin position="15"/>
        <end position="86"/>
    </location>
</feature>
<evidence type="ECO:0000259" key="1">
    <source>
        <dbReference type="Pfam" id="PF01609"/>
    </source>
</evidence>
<reference evidence="3 4" key="1">
    <citation type="submission" date="2021-12" db="EMBL/GenBank/DDBJ databases">
        <title>Genome sequence of Acetobacter sicerae DmPark20a_162.</title>
        <authorList>
            <person name="Chaston J.M."/>
        </authorList>
    </citation>
    <scope>NUCLEOTIDE SEQUENCE [LARGE SCALE GENOMIC DNA]</scope>
    <source>
        <strain evidence="3 4">DmPark20a_162</strain>
    </source>
</reference>
<sequence>MSITLGPGPIRGFPLSDRQFARIAPHLPTDTRGKPRVDERRVISGIIQIMLSGARWKDAPSAYGPRKTLYNRFQRWAAKGVWARLFEALAQSGGPSAELLIDSSAVKAHRCASGGKGKRHQAIGRSRGGRTTKIHALTDAACRPVAFVLTGGNVADCTAAVPLLEQVSNVRLIHCDKGYDTNAVRRQIEDKGAAPNIPPKANRVWKNCFSPVLYRTRNAIERMFNRLKDFRRIATRYDRNATHFHAVICVVAVVSYWL</sequence>
<dbReference type="PANTHER" id="PTHR30007">
    <property type="entry name" value="PHP DOMAIN PROTEIN"/>
    <property type="match status" value="1"/>
</dbReference>
<dbReference type="RefSeq" id="WP_222941994.1">
    <property type="nucleotide sequence ID" value="NZ_JAJSOJ010000024.1"/>
</dbReference>
<evidence type="ECO:0000313" key="3">
    <source>
        <dbReference type="EMBL" id="MCE0743895.1"/>
    </source>
</evidence>
<feature type="domain" description="Transposase IS4-like" evidence="1">
    <location>
        <begin position="98"/>
        <end position="203"/>
    </location>
</feature>
<dbReference type="Proteomes" id="UP001521074">
    <property type="component" value="Unassembled WGS sequence"/>
</dbReference>
<dbReference type="Pfam" id="PF01609">
    <property type="entry name" value="DDE_Tnp_1"/>
    <property type="match status" value="1"/>
</dbReference>
<evidence type="ECO:0000259" key="2">
    <source>
        <dbReference type="Pfam" id="PF13340"/>
    </source>
</evidence>
<dbReference type="EMBL" id="JAJSOJ010000024">
    <property type="protein sequence ID" value="MCE0743895.1"/>
    <property type="molecule type" value="Genomic_DNA"/>
</dbReference>
<proteinExistence type="predicted"/>
<dbReference type="InterPro" id="IPR002559">
    <property type="entry name" value="Transposase_11"/>
</dbReference>
<evidence type="ECO:0000313" key="4">
    <source>
        <dbReference type="Proteomes" id="UP001521074"/>
    </source>
</evidence>
<protein>
    <submittedName>
        <fullName evidence="3">IS5 family transposase</fullName>
    </submittedName>
</protein>
<dbReference type="Pfam" id="PF13340">
    <property type="entry name" value="DUF4096"/>
    <property type="match status" value="1"/>
</dbReference>